<dbReference type="Pfam" id="PF02562">
    <property type="entry name" value="PhoH"/>
    <property type="match status" value="1"/>
</dbReference>
<dbReference type="EMBL" id="MT586120">
    <property type="protein sequence ID" value="QLF86319.1"/>
    <property type="molecule type" value="Genomic_DNA"/>
</dbReference>
<evidence type="ECO:0000313" key="5">
    <source>
        <dbReference type="EMBL" id="QLF86319.1"/>
    </source>
</evidence>
<dbReference type="InterPro" id="IPR027417">
    <property type="entry name" value="P-loop_NTPase"/>
</dbReference>
<dbReference type="PANTHER" id="PTHR30473:SF2">
    <property type="entry name" value="PIN DOMAIN-CONTAINING PROTEIN"/>
    <property type="match status" value="1"/>
</dbReference>
<dbReference type="SUPFAM" id="SSF52540">
    <property type="entry name" value="P-loop containing nucleoside triphosphate hydrolases"/>
    <property type="match status" value="1"/>
</dbReference>
<dbReference type="InterPro" id="IPR003714">
    <property type="entry name" value="PhoH"/>
</dbReference>
<dbReference type="GO" id="GO:0005524">
    <property type="term" value="F:ATP binding"/>
    <property type="evidence" value="ECO:0007669"/>
    <property type="project" value="UniProtKB-KW"/>
</dbReference>
<proteinExistence type="predicted"/>
<keyword evidence="2" id="KW-0067">ATP-binding</keyword>
<name>A0A1D8KUU7_9CAUD</name>
<dbReference type="Gene3D" id="3.40.50.300">
    <property type="entry name" value="P-loop containing nucleotide triphosphate hydrolases"/>
    <property type="match status" value="1"/>
</dbReference>
<evidence type="ECO:0000313" key="7">
    <source>
        <dbReference type="Proteomes" id="UP000510897"/>
    </source>
</evidence>
<organism evidence="4 6">
    <name type="scientific">Synechococcus phage S-CAM7</name>
    <dbReference type="NCBI Taxonomy" id="1883368"/>
    <lineage>
        <taxon>Viruses</taxon>
        <taxon>Duplodnaviria</taxon>
        <taxon>Heunggongvirae</taxon>
        <taxon>Uroviricota</taxon>
        <taxon>Caudoviricetes</taxon>
        <taxon>Pantevenvirales</taxon>
        <taxon>Kyanoviridae</taxon>
        <taxon>Mazuvirus</taxon>
        <taxon>Mazuvirus scam7</taxon>
    </lineage>
</organism>
<reference evidence="5 7" key="2">
    <citation type="submission" date="2020-06" db="EMBL/GenBank/DDBJ databases">
        <authorList>
            <person name="Puxty R.J."/>
            <person name="Weihe C."/>
            <person name="Marston M.F."/>
            <person name="Martiny J.B.H."/>
        </authorList>
    </citation>
    <scope>NUCLEOTIDE SEQUENCE [LARGE SCALE GENOMIC DNA]</scope>
    <source>
        <strain evidence="5">0809CC03</strain>
    </source>
</reference>
<protein>
    <submittedName>
        <fullName evidence="4">PhoH</fullName>
    </submittedName>
</protein>
<evidence type="ECO:0000256" key="2">
    <source>
        <dbReference type="ARBA" id="ARBA00022840"/>
    </source>
</evidence>
<dbReference type="EMBL" id="KU686213">
    <property type="protein sequence ID" value="AOV62448.1"/>
    <property type="molecule type" value="Genomic_DNA"/>
</dbReference>
<accession>A0A1D8KUU7</accession>
<keyword evidence="1" id="KW-0547">Nucleotide-binding</keyword>
<sequence>MPTKRSRKSANPIGVGLTAKQMRRKKPIDRNLLANVEAITENQQLLFDEYDKGQNIVAYGCAGTGKTFVTLFKALEEVLDDNSPYERVYIVRSLVATREIGFLPGDHDDKSALYQIPYKNMVKYMFDLDLETINSTGQTSPFEMLYGNLMAQETLKFWSTSFLRGTTLDKAIIIVDEFQNLNAHELDSIMTRVGEDSKIHFCGDATQSDLVKASERSGIMDFMSILERMPSVSKVEFGLNDIVRSGLCKEYLVAKHESGIEI</sequence>
<gene>
    <name evidence="5" type="ORF">CC030809_00271</name>
    <name evidence="4" type="ORF">S420910_261</name>
</gene>
<reference evidence="5 7" key="3">
    <citation type="submission" date="2020-07" db="EMBL/GenBank/DDBJ databases">
        <title>Signatures of coevolution in a cyanophage population.</title>
        <authorList>
            <person name="Abebe J."/>
        </authorList>
    </citation>
    <scope>NUCLEOTIDE SEQUENCE [LARGE SCALE GENOMIC DNA]</scope>
    <source>
        <strain evidence="5">0809CC03</strain>
    </source>
</reference>
<reference evidence="4 6" key="1">
    <citation type="journal article" date="2016" name="Virology">
        <title>The genomic content and context of auxiliary metabolic genes in marine cyanomyoviruses.</title>
        <authorList>
            <person name="Crummett L.T."/>
            <person name="Puxty R.J."/>
            <person name="Weihe C."/>
            <person name="Marston M.F."/>
            <person name="Martiny J.B."/>
        </authorList>
    </citation>
    <scope>NUCLEOTIDE SEQUENCE [LARGE SCALE GENOMIC DNA]</scope>
    <source>
        <strain evidence="4">0910SB42</strain>
    </source>
</reference>
<dbReference type="PANTHER" id="PTHR30473">
    <property type="entry name" value="PROTEIN PHOH"/>
    <property type="match status" value="1"/>
</dbReference>
<evidence type="ECO:0000313" key="6">
    <source>
        <dbReference type="Proteomes" id="UP000226384"/>
    </source>
</evidence>
<evidence type="ECO:0000313" key="4">
    <source>
        <dbReference type="EMBL" id="AOV62448.1"/>
    </source>
</evidence>
<feature type="domain" description="PhoH-like protein" evidence="3">
    <location>
        <begin position="36"/>
        <end position="251"/>
    </location>
</feature>
<dbReference type="Proteomes" id="UP000226384">
    <property type="component" value="Segment"/>
</dbReference>
<evidence type="ECO:0000256" key="1">
    <source>
        <dbReference type="ARBA" id="ARBA00022741"/>
    </source>
</evidence>
<dbReference type="Proteomes" id="UP000510897">
    <property type="component" value="Segment"/>
</dbReference>
<evidence type="ECO:0000259" key="3">
    <source>
        <dbReference type="Pfam" id="PF02562"/>
    </source>
</evidence>
<dbReference type="InterPro" id="IPR051451">
    <property type="entry name" value="PhoH2-like"/>
</dbReference>